<dbReference type="Proteomes" id="UP000051461">
    <property type="component" value="Unassembled WGS sequence"/>
</dbReference>
<feature type="transmembrane region" description="Helical" evidence="1">
    <location>
        <begin position="216"/>
        <end position="236"/>
    </location>
</feature>
<proteinExistence type="predicted"/>
<dbReference type="RefSeq" id="WP_057903489.1">
    <property type="nucleotide sequence ID" value="NZ_AZDA01000011.1"/>
</dbReference>
<feature type="transmembrane region" description="Helical" evidence="1">
    <location>
        <begin position="166"/>
        <end position="184"/>
    </location>
</feature>
<evidence type="ECO:0000313" key="3">
    <source>
        <dbReference type="Proteomes" id="UP000051461"/>
    </source>
</evidence>
<gene>
    <name evidence="2" type="ORF">FC07_GL000278</name>
</gene>
<feature type="transmembrane region" description="Helical" evidence="1">
    <location>
        <begin position="20"/>
        <end position="42"/>
    </location>
</feature>
<evidence type="ECO:0000313" key="2">
    <source>
        <dbReference type="EMBL" id="KRK40509.1"/>
    </source>
</evidence>
<protein>
    <submittedName>
        <fullName evidence="2">ABC-type multidrug transport system, permease component</fullName>
    </submittedName>
</protein>
<keyword evidence="1" id="KW-0472">Membrane</keyword>
<keyword evidence="3" id="KW-1185">Reference proteome</keyword>
<organism evidence="2 3">
    <name type="scientific">Loigolactobacillus bifermentans DSM 20003</name>
    <dbReference type="NCBI Taxonomy" id="1423726"/>
    <lineage>
        <taxon>Bacteria</taxon>
        <taxon>Bacillati</taxon>
        <taxon>Bacillota</taxon>
        <taxon>Bacilli</taxon>
        <taxon>Lactobacillales</taxon>
        <taxon>Lactobacillaceae</taxon>
        <taxon>Loigolactobacillus</taxon>
    </lineage>
</organism>
<keyword evidence="1" id="KW-0812">Transmembrane</keyword>
<dbReference type="OrthoDB" id="63188at2"/>
<accession>A0A0R1H1M6</accession>
<reference evidence="2 3" key="1">
    <citation type="journal article" date="2015" name="Genome Announc.">
        <title>Expanding the biotechnology potential of lactobacilli through comparative genomics of 213 strains and associated genera.</title>
        <authorList>
            <person name="Sun Z."/>
            <person name="Harris H.M."/>
            <person name="McCann A."/>
            <person name="Guo C."/>
            <person name="Argimon S."/>
            <person name="Zhang W."/>
            <person name="Yang X."/>
            <person name="Jeffery I.B."/>
            <person name="Cooney J.C."/>
            <person name="Kagawa T.F."/>
            <person name="Liu W."/>
            <person name="Song Y."/>
            <person name="Salvetti E."/>
            <person name="Wrobel A."/>
            <person name="Rasinkangas P."/>
            <person name="Parkhill J."/>
            <person name="Rea M.C."/>
            <person name="O'Sullivan O."/>
            <person name="Ritari J."/>
            <person name="Douillard F.P."/>
            <person name="Paul Ross R."/>
            <person name="Yang R."/>
            <person name="Briner A.E."/>
            <person name="Felis G.E."/>
            <person name="de Vos W.M."/>
            <person name="Barrangou R."/>
            <person name="Klaenhammer T.R."/>
            <person name="Caufield P.W."/>
            <person name="Cui Y."/>
            <person name="Zhang H."/>
            <person name="O'Toole P.W."/>
        </authorList>
    </citation>
    <scope>NUCLEOTIDE SEQUENCE [LARGE SCALE GENOMIC DNA]</scope>
    <source>
        <strain evidence="2 3">DSM 20003</strain>
    </source>
</reference>
<keyword evidence="1" id="KW-1133">Transmembrane helix</keyword>
<sequence length="258" mass="28838">MKIVTQQLLFDGQRQLKRNLPFLFFSILMPAGFYILFTRVMSDTPSTPQFAKRYLTSMIVYSGLISANFGLAIMLLRDRKTGYQARLRLTPSGLGPYRITMTTLFLLITGLTVGVLGGLAVVLNQVTLTAVQWAALVLVAGLGEVPLLLIGYGLSRLNREETLNLASNLLTFPGAILTGLWWPFAMLPHWAQGVGRLLPPYFTKRLLDAIVLAQPFAWQHWIGLLSWLLGLGAVGYGQRYLKKMRLTWHRSNSNGLNE</sequence>
<feature type="transmembrane region" description="Helical" evidence="1">
    <location>
        <begin position="54"/>
        <end position="76"/>
    </location>
</feature>
<comment type="caution">
    <text evidence="2">The sequence shown here is derived from an EMBL/GenBank/DDBJ whole genome shotgun (WGS) entry which is preliminary data.</text>
</comment>
<feature type="transmembrane region" description="Helical" evidence="1">
    <location>
        <begin position="133"/>
        <end position="154"/>
    </location>
</feature>
<dbReference type="AlphaFoldDB" id="A0A0R1H1M6"/>
<dbReference type="STRING" id="1423726.FC07_GL000278"/>
<feature type="transmembrane region" description="Helical" evidence="1">
    <location>
        <begin position="97"/>
        <end position="121"/>
    </location>
</feature>
<dbReference type="EMBL" id="AZDA01000011">
    <property type="protein sequence ID" value="KRK40509.1"/>
    <property type="molecule type" value="Genomic_DNA"/>
</dbReference>
<evidence type="ECO:0000256" key="1">
    <source>
        <dbReference type="SAM" id="Phobius"/>
    </source>
</evidence>
<dbReference type="PATRIC" id="fig|1423726.3.peg.288"/>
<name>A0A0R1H1M6_9LACO</name>